<organism evidence="2 3">
    <name type="scientific">Candidatus Akkermansia intestinigallinarum</name>
    <dbReference type="NCBI Taxonomy" id="2838431"/>
    <lineage>
        <taxon>Bacteria</taxon>
        <taxon>Pseudomonadati</taxon>
        <taxon>Verrucomicrobiota</taxon>
        <taxon>Verrucomicrobiia</taxon>
        <taxon>Verrucomicrobiales</taxon>
        <taxon>Akkermansiaceae</taxon>
        <taxon>Akkermansia</taxon>
    </lineage>
</organism>
<evidence type="ECO:0000256" key="1">
    <source>
        <dbReference type="SAM" id="MobiDB-lite"/>
    </source>
</evidence>
<dbReference type="SUPFAM" id="SSF69279">
    <property type="entry name" value="Phage tail proteins"/>
    <property type="match status" value="1"/>
</dbReference>
<reference evidence="2" key="2">
    <citation type="submission" date="2021-04" db="EMBL/GenBank/DDBJ databases">
        <authorList>
            <person name="Gilroy R."/>
        </authorList>
    </citation>
    <scope>NUCLEOTIDE SEQUENCE</scope>
    <source>
        <strain evidence="2">14975</strain>
    </source>
</reference>
<sequence>MTETLITYKHNFARTANCVMEITKLIAGELELSALYSFKFLVKATATTGNLDDCVSDVQQLLGQRIQVSVRVGGSPLQTVHGLILSIESTTQYGKGEDAGWYLWTVRPELAKACYSLGRRVFAASELSPTDTESAANPQVLDLSSVLTAYYKERWNTLLTFSDKAKKRIPDTIQVRQNDESDYNFLARLLASWGLGYTWAFDGEREVVNIFDATDTAADRSPGGFPADPADLPTIRPVSAGASMWKLSFGVQNLKGEDTLLVENYNAPQPGKASCVSLHDESWDQNLGKAFARPTDSIHRSGNDNGNTCHGAVRVRDLASSANALKLRLGGQVTWATNTAQYRNTQRYYITRMHVSAANQSWDAIIDGRAPDEQSGLGVLPKPVRLNNAPDLSDEELIIGDAWPEPRMRYFLAVVEDGSTYIAGTDSSGKPIDSTLPRRNLCRVREIAAQTIATSDGEKMTLANTLWVELGSPFADNDSGLLTRPRKGNVLLCLDRGDMSIPLAISSLFRDNNAAPFAELHTLNRKTRNNAESNVTDYSAVTLRNRTRVPARDFLLEKDELSQNELDLNVRDGSTGIGGSTATTRYDVQATRPISVKELASNRLPFNQIQMVSLDNGVQPVEQKDAISKVYLSSAVVETIAGMAMDMDNSSYVMAGAAKDALNTLNAPITRPHFEGISMYTNSDLLLQSADHQIINAGGEIVVTAAQAITLRVGRSSIRISEDGVEISCPAGLVQNPGAYAPYHSGETAQIVKCSGNTGMALGGSIQVGTSGVTVKGPYVTNFATNMFKASTFLGSSFTVSDYAAKLYAPTTTIVGGAALVDSVHNLVTGGVVKSLAFDTSLSETSSSVAYTGPLVDGHKLANPELANCVGTIASLLAGGIDLVLTLMGHAKNGGQNYKNLVSLTGSLIKLSPKTLEEYAVSMKRYAASMSDNVAPLAGFKAIQTRAGLADMASNLAKVISSSTKTSNTMTAKINAAIAAKMSHTKQWKEHQDLFTLIQGILCAEATMEEEYGKHENKELDEERSKAQKESSTGKGGAEVHTLLASLGLLGVTALIEAACKIMISRTSLDAAGTAEETLYRKTTALRKNEVEGSTVSSVLEENIHAVNFKKETVIDDDQQVRQTVMTVDTNRQSVTFMHSNEIGDTRTSVQTVTESLRQQASNAELHSGVEQHA</sequence>
<protein>
    <submittedName>
        <fullName evidence="2">Uncharacterized protein</fullName>
    </submittedName>
</protein>
<proteinExistence type="predicted"/>
<accession>A0A9D2AGA1</accession>
<comment type="caution">
    <text evidence="2">The sequence shown here is derived from an EMBL/GenBank/DDBJ whole genome shotgun (WGS) entry which is preliminary data.</text>
</comment>
<feature type="compositionally biased region" description="Basic and acidic residues" evidence="1">
    <location>
        <begin position="1013"/>
        <end position="1029"/>
    </location>
</feature>
<gene>
    <name evidence="2" type="ORF">H9862_00905</name>
</gene>
<dbReference type="AlphaFoldDB" id="A0A9D2AGA1"/>
<dbReference type="Proteomes" id="UP000823964">
    <property type="component" value="Unassembled WGS sequence"/>
</dbReference>
<dbReference type="EMBL" id="DXFQ01000013">
    <property type="protein sequence ID" value="HIX19144.1"/>
    <property type="molecule type" value="Genomic_DNA"/>
</dbReference>
<dbReference type="Pfam" id="PF05954">
    <property type="entry name" value="Phage_GPD"/>
    <property type="match status" value="1"/>
</dbReference>
<evidence type="ECO:0000313" key="2">
    <source>
        <dbReference type="EMBL" id="HIX19144.1"/>
    </source>
</evidence>
<dbReference type="Gene3D" id="3.55.50.10">
    <property type="entry name" value="Baseplate protein-like domains"/>
    <property type="match status" value="1"/>
</dbReference>
<evidence type="ECO:0000313" key="3">
    <source>
        <dbReference type="Proteomes" id="UP000823964"/>
    </source>
</evidence>
<reference evidence="2" key="1">
    <citation type="journal article" date="2021" name="PeerJ">
        <title>Extensive microbial diversity within the chicken gut microbiome revealed by metagenomics and culture.</title>
        <authorList>
            <person name="Gilroy R."/>
            <person name="Ravi A."/>
            <person name="Getino M."/>
            <person name="Pursley I."/>
            <person name="Horton D.L."/>
            <person name="Alikhan N.F."/>
            <person name="Baker D."/>
            <person name="Gharbi K."/>
            <person name="Hall N."/>
            <person name="Watson M."/>
            <person name="Adriaenssens E.M."/>
            <person name="Foster-Nyarko E."/>
            <person name="Jarju S."/>
            <person name="Secka A."/>
            <person name="Antonio M."/>
            <person name="Oren A."/>
            <person name="Chaudhuri R.R."/>
            <person name="La Ragione R."/>
            <person name="Hildebrand F."/>
            <person name="Pallen M.J."/>
        </authorList>
    </citation>
    <scope>NUCLEOTIDE SEQUENCE</scope>
    <source>
        <strain evidence="2">14975</strain>
    </source>
</reference>
<feature type="region of interest" description="Disordered" evidence="1">
    <location>
        <begin position="1013"/>
        <end position="1037"/>
    </location>
</feature>
<name>A0A9D2AGA1_9BACT</name>